<dbReference type="Proteomes" id="UP000633814">
    <property type="component" value="Unassembled WGS sequence"/>
</dbReference>
<name>A0ABS8C4Y3_9ALTE</name>
<sequence>MKTVMLVLFTSTLLLSHSAMAKPEHEKGLPPGLEKKLEKGKPLPPGWQKKLSVGQYLQDDYYRRSTVLKRPNADGIITIQVEGTIIELFEHSREIVRILEGKR</sequence>
<accession>A0ABS8C4Y3</accession>
<dbReference type="RefSeq" id="WP_226751468.1">
    <property type="nucleotide sequence ID" value="NZ_JAEINI020000007.1"/>
</dbReference>
<evidence type="ECO:0000256" key="1">
    <source>
        <dbReference type="SAM" id="MobiDB-lite"/>
    </source>
</evidence>
<evidence type="ECO:0000313" key="3">
    <source>
        <dbReference type="EMBL" id="MCB5227401.1"/>
    </source>
</evidence>
<evidence type="ECO:0000313" key="4">
    <source>
        <dbReference type="Proteomes" id="UP000633814"/>
    </source>
</evidence>
<feature type="signal peptide" evidence="2">
    <location>
        <begin position="1"/>
        <end position="21"/>
    </location>
</feature>
<keyword evidence="2" id="KW-0732">Signal</keyword>
<feature type="compositionally biased region" description="Basic and acidic residues" evidence="1">
    <location>
        <begin position="23"/>
        <end position="41"/>
    </location>
</feature>
<protein>
    <submittedName>
        <fullName evidence="3">Uncharacterized protein</fullName>
    </submittedName>
</protein>
<reference evidence="3 4" key="1">
    <citation type="submission" date="2021-10" db="EMBL/GenBank/DDBJ databases">
        <title>Alishewanella koreense sp. nov. isolated from seawater of southwestern coast in South Korea and the proposal for the reclassification of Rheinheimera perlucida and Rheinheimera tuosuensis as Arsukibacterium perlucida and Arsukibacterium tuosuensis.</title>
        <authorList>
            <person name="Kim K.H."/>
            <person name="Ruan W."/>
            <person name="Kim K.R."/>
            <person name="Baek J.H."/>
            <person name="Jeon C.O."/>
        </authorList>
    </citation>
    <scope>NUCLEOTIDE SEQUENCE [LARGE SCALE GENOMIC DNA]</scope>
    <source>
        <strain evidence="3 4">16-MA</strain>
    </source>
</reference>
<gene>
    <name evidence="3" type="ORF">JAO78_011330</name>
</gene>
<comment type="caution">
    <text evidence="3">The sequence shown here is derived from an EMBL/GenBank/DDBJ whole genome shotgun (WGS) entry which is preliminary data.</text>
</comment>
<dbReference type="Gene3D" id="3.10.450.160">
    <property type="entry name" value="inner membrane protein cigr"/>
    <property type="match status" value="1"/>
</dbReference>
<evidence type="ECO:0000256" key="2">
    <source>
        <dbReference type="SAM" id="SignalP"/>
    </source>
</evidence>
<feature type="region of interest" description="Disordered" evidence="1">
    <location>
        <begin position="23"/>
        <end position="46"/>
    </location>
</feature>
<keyword evidence="4" id="KW-1185">Reference proteome</keyword>
<organism evidence="3 4">
    <name type="scientific">Alishewanella maricola</name>
    <dbReference type="NCBI Taxonomy" id="2795740"/>
    <lineage>
        <taxon>Bacteria</taxon>
        <taxon>Pseudomonadati</taxon>
        <taxon>Pseudomonadota</taxon>
        <taxon>Gammaproteobacteria</taxon>
        <taxon>Alteromonadales</taxon>
        <taxon>Alteromonadaceae</taxon>
        <taxon>Alishewanella</taxon>
    </lineage>
</organism>
<feature type="chain" id="PRO_5045444869" evidence="2">
    <location>
        <begin position="22"/>
        <end position="103"/>
    </location>
</feature>
<dbReference type="EMBL" id="JAEINI020000007">
    <property type="protein sequence ID" value="MCB5227401.1"/>
    <property type="molecule type" value="Genomic_DNA"/>
</dbReference>
<proteinExistence type="predicted"/>